<dbReference type="GO" id="GO:0003677">
    <property type="term" value="F:DNA binding"/>
    <property type="evidence" value="ECO:0007669"/>
    <property type="project" value="InterPro"/>
</dbReference>
<comment type="caution">
    <text evidence="4">The sequence shown here is derived from an EMBL/GenBank/DDBJ whole genome shotgun (WGS) entry which is preliminary data.</text>
</comment>
<feature type="domain" description="Response regulatory" evidence="2">
    <location>
        <begin position="6"/>
        <end position="122"/>
    </location>
</feature>
<evidence type="ECO:0000259" key="3">
    <source>
        <dbReference type="PROSITE" id="PS50930"/>
    </source>
</evidence>
<dbReference type="OrthoDB" id="2168082at2"/>
<sequence>MTNELLVLVVDDEPKVGELLKQIIEKKVKFDDKLVVQTVTCVREAVKFVSNYSPDLVFLDIHMPEENGFDFLNQVDKQSFEVVFTTAYDQYAIEAINNHNCLMYLLKPIDLEDVQSAFDKFKEKAGYQYYYKIIKNNSKRHLIKVDDIILCKAADNYCDIYVGETKYLISKTLGAIESKIMHQNFMRLHRSYLVNMDFVSHIERGTNKVCFKKELVGNSECLDLEIIVTNTKLKDLNKWNL</sequence>
<dbReference type="SUPFAM" id="SSF52172">
    <property type="entry name" value="CheY-like"/>
    <property type="match status" value="1"/>
</dbReference>
<dbReference type="PROSITE" id="PS50110">
    <property type="entry name" value="RESPONSE_REGULATORY"/>
    <property type="match status" value="1"/>
</dbReference>
<proteinExistence type="predicted"/>
<feature type="domain" description="HTH LytTR-type" evidence="3">
    <location>
        <begin position="134"/>
        <end position="204"/>
    </location>
</feature>
<dbReference type="Pfam" id="PF04397">
    <property type="entry name" value="LytTR"/>
    <property type="match status" value="1"/>
</dbReference>
<dbReference type="Pfam" id="PF00072">
    <property type="entry name" value="Response_reg"/>
    <property type="match status" value="1"/>
</dbReference>
<dbReference type="SMART" id="SM00850">
    <property type="entry name" value="LytTR"/>
    <property type="match status" value="1"/>
</dbReference>
<dbReference type="PANTHER" id="PTHR37299">
    <property type="entry name" value="TRANSCRIPTIONAL REGULATOR-RELATED"/>
    <property type="match status" value="1"/>
</dbReference>
<reference evidence="4 5" key="1">
    <citation type="journal article" date="2006" name="Int. J. Syst. Evol. Microbiol.">
        <title>Myroides pelagicus sp. nov., isolated from seawater in Thailand.</title>
        <authorList>
            <person name="Yoon J."/>
            <person name="Maneerat S."/>
            <person name="Kawai F."/>
            <person name="Yokota A."/>
        </authorList>
    </citation>
    <scope>NUCLEOTIDE SEQUENCE [LARGE SCALE GENOMIC DNA]</scope>
    <source>
        <strain evidence="4 5">SM1T</strain>
    </source>
</reference>
<dbReference type="InterPro" id="IPR011006">
    <property type="entry name" value="CheY-like_superfamily"/>
</dbReference>
<protein>
    <submittedName>
        <fullName evidence="4">Response regulator</fullName>
    </submittedName>
</protein>
<dbReference type="Gene3D" id="2.40.50.1020">
    <property type="entry name" value="LytTr DNA-binding domain"/>
    <property type="match status" value="1"/>
</dbReference>
<evidence type="ECO:0000259" key="2">
    <source>
        <dbReference type="PROSITE" id="PS50110"/>
    </source>
</evidence>
<dbReference type="GO" id="GO:0000156">
    <property type="term" value="F:phosphorelay response regulator activity"/>
    <property type="evidence" value="ECO:0007669"/>
    <property type="project" value="InterPro"/>
</dbReference>
<feature type="modified residue" description="4-aspartylphosphate" evidence="1">
    <location>
        <position position="60"/>
    </location>
</feature>
<organism evidence="4 5">
    <name type="scientific">Myroides pelagicus</name>
    <dbReference type="NCBI Taxonomy" id="270914"/>
    <lineage>
        <taxon>Bacteria</taxon>
        <taxon>Pseudomonadati</taxon>
        <taxon>Bacteroidota</taxon>
        <taxon>Flavobacteriia</taxon>
        <taxon>Flavobacteriales</taxon>
        <taxon>Flavobacteriaceae</taxon>
        <taxon>Myroides</taxon>
    </lineage>
</organism>
<gene>
    <name evidence="4" type="ORF">GJV77_08030</name>
</gene>
<dbReference type="AlphaFoldDB" id="A0A7K1GLU6"/>
<keyword evidence="1" id="KW-0597">Phosphoprotein</keyword>
<accession>A0A7K1GLU6</accession>
<dbReference type="EMBL" id="WMJY01000015">
    <property type="protein sequence ID" value="MTH29865.1"/>
    <property type="molecule type" value="Genomic_DNA"/>
</dbReference>
<dbReference type="RefSeq" id="WP_155035859.1">
    <property type="nucleotide sequence ID" value="NZ_JBHTIG010000001.1"/>
</dbReference>
<dbReference type="PANTHER" id="PTHR37299:SF1">
    <property type="entry name" value="STAGE 0 SPORULATION PROTEIN A HOMOLOG"/>
    <property type="match status" value="1"/>
</dbReference>
<dbReference type="InterPro" id="IPR001789">
    <property type="entry name" value="Sig_transdc_resp-reg_receiver"/>
</dbReference>
<evidence type="ECO:0000313" key="4">
    <source>
        <dbReference type="EMBL" id="MTH29865.1"/>
    </source>
</evidence>
<dbReference type="SMART" id="SM00448">
    <property type="entry name" value="REC"/>
    <property type="match status" value="1"/>
</dbReference>
<dbReference type="Gene3D" id="3.40.50.2300">
    <property type="match status" value="1"/>
</dbReference>
<dbReference type="InterPro" id="IPR007492">
    <property type="entry name" value="LytTR_DNA-bd_dom"/>
</dbReference>
<dbReference type="Proteomes" id="UP000488936">
    <property type="component" value="Unassembled WGS sequence"/>
</dbReference>
<dbReference type="InterPro" id="IPR046947">
    <property type="entry name" value="LytR-like"/>
</dbReference>
<keyword evidence="5" id="KW-1185">Reference proteome</keyword>
<name>A0A7K1GLU6_9FLAO</name>
<evidence type="ECO:0000256" key="1">
    <source>
        <dbReference type="PROSITE-ProRule" id="PRU00169"/>
    </source>
</evidence>
<dbReference type="PROSITE" id="PS50930">
    <property type="entry name" value="HTH_LYTTR"/>
    <property type="match status" value="1"/>
</dbReference>
<evidence type="ECO:0000313" key="5">
    <source>
        <dbReference type="Proteomes" id="UP000488936"/>
    </source>
</evidence>